<dbReference type="Pfam" id="PF03184">
    <property type="entry name" value="DDE_1"/>
    <property type="match status" value="1"/>
</dbReference>
<dbReference type="InterPro" id="IPR004875">
    <property type="entry name" value="DDE_SF_endonuclease_dom"/>
</dbReference>
<feature type="compositionally biased region" description="Basic and acidic residues" evidence="1">
    <location>
        <begin position="150"/>
        <end position="163"/>
    </location>
</feature>
<dbReference type="OrthoDB" id="3257623at2759"/>
<dbReference type="EMBL" id="KV417541">
    <property type="protein sequence ID" value="KZP22278.1"/>
    <property type="molecule type" value="Genomic_DNA"/>
</dbReference>
<organism evidence="3 4">
    <name type="scientific">Athelia psychrophila</name>
    <dbReference type="NCBI Taxonomy" id="1759441"/>
    <lineage>
        <taxon>Eukaryota</taxon>
        <taxon>Fungi</taxon>
        <taxon>Dikarya</taxon>
        <taxon>Basidiomycota</taxon>
        <taxon>Agaricomycotina</taxon>
        <taxon>Agaricomycetes</taxon>
        <taxon>Agaricomycetidae</taxon>
        <taxon>Atheliales</taxon>
        <taxon>Atheliaceae</taxon>
        <taxon>Athelia</taxon>
    </lineage>
</organism>
<protein>
    <recommendedName>
        <fullName evidence="2">DDE-1 domain-containing protein</fullName>
    </recommendedName>
</protein>
<gene>
    <name evidence="3" type="ORF">FIBSPDRAFT_716579</name>
</gene>
<dbReference type="STRING" id="436010.A0A166KUX2"/>
<keyword evidence="4" id="KW-1185">Reference proteome</keyword>
<feature type="region of interest" description="Disordered" evidence="1">
    <location>
        <begin position="139"/>
        <end position="163"/>
    </location>
</feature>
<dbReference type="GO" id="GO:0003676">
    <property type="term" value="F:nucleic acid binding"/>
    <property type="evidence" value="ECO:0007669"/>
    <property type="project" value="InterPro"/>
</dbReference>
<accession>A0A166KUX2</accession>
<proteinExistence type="predicted"/>
<dbReference type="Proteomes" id="UP000076532">
    <property type="component" value="Unassembled WGS sequence"/>
</dbReference>
<name>A0A166KUX2_9AGAM</name>
<feature type="non-terminal residue" evidence="3">
    <location>
        <position position="1"/>
    </location>
</feature>
<evidence type="ECO:0000259" key="2">
    <source>
        <dbReference type="Pfam" id="PF03184"/>
    </source>
</evidence>
<sequence length="879" mass="99671">IARVNHLAALLKYLPTTLPLNPAESTYWFGLDAEKVEEEGVWFTVTQSLEVCFETYKIRDGGSITFRERGSRLDVLIKMLKEAIKRLTKSEREILHESWIERMIKAAELQGAKIPKKGIKRAAGNGEIMEIEDQPIEKRARTGESSVLAGREDVQRRESKPADHDLSMAIVPRDHRVIIALSLNPKPPTVQHGDAKQATFADLRWDAKKLKTEEEKREFNRRGLEAMRAEMIDERIERELDERHRAEIKKQNARDRQRRHRALQKELNPKLAKPKKTINDVSALQSSLSTQTNTLDDLAELSRPDSTWKEVRNGAQGGTKHARHTKTNWYHPFLWVHINTAAHKQGFSAHLIAKTLARDQPQVFSKLNKGTVHKWVDKDKKRSWSVATRENVDRHHALAGSGQTGVLAKYPEIVKAIEEQLRGLRVSGLSVNVFVARSLMLVIICEKQPDLLQMFKCSEKFVRSFFQSVLNWTPRKGTRAAAHLPANAEDVCEKTFFRLVYAMKWENIPPKLVVGVDQIGVYLLPSNGTTFAEKGSKQVDIVAKDEKHVYTLLVASTPAGDFLPLQQVWSGATERSVPSPHADRMQDAIDRGFDFVFAQSDKKSSHYSTLKTMKEWIEKIIVPYRRAVIEADPTLDDDQMMIIYLDCYPVHTGEEFRAYIFEDHPSIILIFVPANCTGKAQPGDVGLHQVIKHRLRQSQMDYLIRSYQKQTSGGLTPEQVKFTTSLPQLRDATVEAIVDMYDFMTEFSGRELVKKAWIKSTAKEWNLSSECLTSKTARKALDIYLRANPDLHKEIEDRTGTVRFETDGTAVDNDDIDTGIYDDTDIPFSAVVEETFGGINIPATETGEQGFSTTVTTSICSPEGGLMANDENENVWAWN</sequence>
<dbReference type="AlphaFoldDB" id="A0A166KUX2"/>
<feature type="domain" description="DDE-1" evidence="2">
    <location>
        <begin position="608"/>
        <end position="716"/>
    </location>
</feature>
<evidence type="ECO:0000313" key="3">
    <source>
        <dbReference type="EMBL" id="KZP22278.1"/>
    </source>
</evidence>
<reference evidence="3 4" key="1">
    <citation type="journal article" date="2016" name="Mol. Biol. Evol.">
        <title>Comparative Genomics of Early-Diverging Mushroom-Forming Fungi Provides Insights into the Origins of Lignocellulose Decay Capabilities.</title>
        <authorList>
            <person name="Nagy L.G."/>
            <person name="Riley R."/>
            <person name="Tritt A."/>
            <person name="Adam C."/>
            <person name="Daum C."/>
            <person name="Floudas D."/>
            <person name="Sun H."/>
            <person name="Yadav J.S."/>
            <person name="Pangilinan J."/>
            <person name="Larsson K.H."/>
            <person name="Matsuura K."/>
            <person name="Barry K."/>
            <person name="Labutti K."/>
            <person name="Kuo R."/>
            <person name="Ohm R.A."/>
            <person name="Bhattacharya S.S."/>
            <person name="Shirouzu T."/>
            <person name="Yoshinaga Y."/>
            <person name="Martin F.M."/>
            <person name="Grigoriev I.V."/>
            <person name="Hibbett D.S."/>
        </authorList>
    </citation>
    <scope>NUCLEOTIDE SEQUENCE [LARGE SCALE GENOMIC DNA]</scope>
    <source>
        <strain evidence="3 4">CBS 109695</strain>
    </source>
</reference>
<evidence type="ECO:0000256" key="1">
    <source>
        <dbReference type="SAM" id="MobiDB-lite"/>
    </source>
</evidence>
<feature type="non-terminal residue" evidence="3">
    <location>
        <position position="879"/>
    </location>
</feature>
<evidence type="ECO:0000313" key="4">
    <source>
        <dbReference type="Proteomes" id="UP000076532"/>
    </source>
</evidence>